<proteinExistence type="predicted"/>
<dbReference type="EMBL" id="CP017637">
    <property type="protein sequence ID" value="APG08432.1"/>
    <property type="molecule type" value="Genomic_DNA"/>
</dbReference>
<evidence type="ECO:0000256" key="2">
    <source>
        <dbReference type="SAM" id="Phobius"/>
    </source>
</evidence>
<keyword evidence="2" id="KW-1133">Transmembrane helix</keyword>
<feature type="compositionally biased region" description="Polar residues" evidence="1">
    <location>
        <begin position="16"/>
        <end position="27"/>
    </location>
</feature>
<sequence length="97" mass="10455">MTAEGVAAKDWGSGHAFTQSMQPTRFTLNPPRPSADQCQAPAALRPGLGTFQMESIRPDNTDPIPLRPAPNQFGTIMLRFVGLLAVAIAVLAFVYSR</sequence>
<dbReference type="Proteomes" id="UP000181962">
    <property type="component" value="Chromosome"/>
</dbReference>
<keyword evidence="2" id="KW-0472">Membrane</keyword>
<reference evidence="3 4" key="1">
    <citation type="submission" date="2016-11" db="EMBL/GenBank/DDBJ databases">
        <title>Complete Genome Sequence of Bradyrhizobium sp. strain J5, an isolated from soybean nodule in Hokkaido.</title>
        <authorList>
            <person name="Kanehara K."/>
        </authorList>
    </citation>
    <scope>NUCLEOTIDE SEQUENCE [LARGE SCALE GENOMIC DNA]</scope>
    <source>
        <strain evidence="3 4">J5</strain>
    </source>
</reference>
<dbReference type="AlphaFoldDB" id="A0A1L3F5B5"/>
<organism evidence="3 4">
    <name type="scientific">Bradyrhizobium japonicum</name>
    <dbReference type="NCBI Taxonomy" id="375"/>
    <lineage>
        <taxon>Bacteria</taxon>
        <taxon>Pseudomonadati</taxon>
        <taxon>Pseudomonadota</taxon>
        <taxon>Alphaproteobacteria</taxon>
        <taxon>Hyphomicrobiales</taxon>
        <taxon>Nitrobacteraceae</taxon>
        <taxon>Bradyrhizobium</taxon>
    </lineage>
</organism>
<name>A0A1L3F5B5_BRAJP</name>
<evidence type="ECO:0000313" key="3">
    <source>
        <dbReference type="EMBL" id="APG08432.1"/>
    </source>
</evidence>
<feature type="region of interest" description="Disordered" evidence="1">
    <location>
        <begin position="1"/>
        <end position="37"/>
    </location>
</feature>
<evidence type="ECO:0000313" key="4">
    <source>
        <dbReference type="Proteomes" id="UP000181962"/>
    </source>
</evidence>
<gene>
    <name evidence="3" type="ORF">BKD09_08825</name>
</gene>
<evidence type="ECO:0000256" key="1">
    <source>
        <dbReference type="SAM" id="MobiDB-lite"/>
    </source>
</evidence>
<feature type="transmembrane region" description="Helical" evidence="2">
    <location>
        <begin position="76"/>
        <end position="95"/>
    </location>
</feature>
<protein>
    <submittedName>
        <fullName evidence="3">Uncharacterized protein</fullName>
    </submittedName>
</protein>
<accession>A0A1L3F5B5</accession>
<keyword evidence="2" id="KW-0812">Transmembrane</keyword>